<comment type="subcellular location">
    <subcellularLocation>
        <location evidence="7">Cytoplasm</location>
    </subcellularLocation>
</comment>
<proteinExistence type="inferred from homology"/>
<dbReference type="InterPro" id="IPR016163">
    <property type="entry name" value="Ald_DH_C"/>
</dbReference>
<dbReference type="SUPFAM" id="SSF53720">
    <property type="entry name" value="ALDH-like"/>
    <property type="match status" value="1"/>
</dbReference>
<comment type="similarity">
    <text evidence="7">Belongs to the gamma-glutamyl phosphate reductase family.</text>
</comment>
<comment type="caution">
    <text evidence="9">The sequence shown here is derived from an EMBL/GenBank/DDBJ whole genome shotgun (WGS) entry which is preliminary data.</text>
</comment>
<keyword evidence="3 7" id="KW-0641">Proline biosynthesis</keyword>
<dbReference type="PIRSF" id="PIRSF000151">
    <property type="entry name" value="GPR"/>
    <property type="match status" value="1"/>
</dbReference>
<protein>
    <recommendedName>
        <fullName evidence="7">Gamma-glutamyl phosphate reductase</fullName>
        <shortName evidence="7">GPR</shortName>
        <ecNumber evidence="7">1.2.1.41</ecNumber>
    </recommendedName>
    <alternativeName>
        <fullName evidence="7">Glutamate-5-semialdehyde dehydrogenase</fullName>
    </alternativeName>
    <alternativeName>
        <fullName evidence="7">Glutamyl-gamma-semialdehyde dehydrogenase</fullName>
        <shortName evidence="7">GSA dehydrogenase</shortName>
    </alternativeName>
</protein>
<dbReference type="PROSITE" id="PS01223">
    <property type="entry name" value="PROA"/>
    <property type="match status" value="1"/>
</dbReference>
<dbReference type="InterPro" id="IPR012134">
    <property type="entry name" value="Glu-5-SA_DH"/>
</dbReference>
<keyword evidence="5 7" id="KW-0560">Oxidoreductase</keyword>
<accession>A0A2T0PXU5</accession>
<organism evidence="9 10">
    <name type="scientific">Allonocardiopsis opalescens</name>
    <dbReference type="NCBI Taxonomy" id="1144618"/>
    <lineage>
        <taxon>Bacteria</taxon>
        <taxon>Bacillati</taxon>
        <taxon>Actinomycetota</taxon>
        <taxon>Actinomycetes</taxon>
        <taxon>Streptosporangiales</taxon>
        <taxon>Allonocardiopsis</taxon>
    </lineage>
</organism>
<evidence type="ECO:0000256" key="6">
    <source>
        <dbReference type="ARBA" id="ARBA00049024"/>
    </source>
</evidence>
<dbReference type="CDD" id="cd07079">
    <property type="entry name" value="ALDH_F18-19_ProA-GPR"/>
    <property type="match status" value="1"/>
</dbReference>
<name>A0A2T0PXU5_9ACTN</name>
<dbReference type="OrthoDB" id="9809970at2"/>
<dbReference type="NCBIfam" id="NF001221">
    <property type="entry name" value="PRK00197.1"/>
    <property type="match status" value="1"/>
</dbReference>
<dbReference type="UniPathway" id="UPA00098">
    <property type="reaction ID" value="UER00360"/>
</dbReference>
<dbReference type="Gene3D" id="3.40.309.10">
    <property type="entry name" value="Aldehyde Dehydrogenase, Chain A, domain 2"/>
    <property type="match status" value="1"/>
</dbReference>
<dbReference type="EC" id="1.2.1.41" evidence="7"/>
<evidence type="ECO:0000256" key="3">
    <source>
        <dbReference type="ARBA" id="ARBA00022650"/>
    </source>
</evidence>
<dbReference type="RefSeq" id="WP_106251253.1">
    <property type="nucleotide sequence ID" value="NZ_PVZC01000008.1"/>
</dbReference>
<comment type="function">
    <text evidence="7">Catalyzes the NADPH-dependent reduction of L-glutamate 5-phosphate into L-glutamate 5-semialdehyde and phosphate. The product spontaneously undergoes cyclization to form 1-pyrroline-5-carboxylate.</text>
</comment>
<keyword evidence="2 7" id="KW-0028">Amino-acid biosynthesis</keyword>
<evidence type="ECO:0000256" key="1">
    <source>
        <dbReference type="ARBA" id="ARBA00004985"/>
    </source>
</evidence>
<dbReference type="AlphaFoldDB" id="A0A2T0PXU5"/>
<gene>
    <name evidence="7" type="primary">proA</name>
    <name evidence="9" type="ORF">CLV72_108364</name>
</gene>
<dbReference type="InterPro" id="IPR016161">
    <property type="entry name" value="Ald_DH/histidinol_DH"/>
</dbReference>
<dbReference type="HAMAP" id="MF_00412">
    <property type="entry name" value="ProA"/>
    <property type="match status" value="1"/>
</dbReference>
<dbReference type="InterPro" id="IPR015590">
    <property type="entry name" value="Aldehyde_DH_dom"/>
</dbReference>
<keyword evidence="10" id="KW-1185">Reference proteome</keyword>
<evidence type="ECO:0000256" key="5">
    <source>
        <dbReference type="ARBA" id="ARBA00023002"/>
    </source>
</evidence>
<feature type="domain" description="Aldehyde dehydrogenase" evidence="8">
    <location>
        <begin position="2"/>
        <end position="289"/>
    </location>
</feature>
<reference evidence="9 10" key="1">
    <citation type="submission" date="2018-03" db="EMBL/GenBank/DDBJ databases">
        <title>Genomic Encyclopedia of Archaeal and Bacterial Type Strains, Phase II (KMG-II): from individual species to whole genera.</title>
        <authorList>
            <person name="Goeker M."/>
        </authorList>
    </citation>
    <scope>NUCLEOTIDE SEQUENCE [LARGE SCALE GENOMIC DNA]</scope>
    <source>
        <strain evidence="9 10">DSM 45601</strain>
    </source>
</reference>
<dbReference type="PANTHER" id="PTHR11063:SF8">
    <property type="entry name" value="DELTA-1-PYRROLINE-5-CARBOXYLATE SYNTHASE"/>
    <property type="match status" value="1"/>
</dbReference>
<dbReference type="InterPro" id="IPR016162">
    <property type="entry name" value="Ald_DH_N"/>
</dbReference>
<dbReference type="GO" id="GO:0004350">
    <property type="term" value="F:glutamate-5-semialdehyde dehydrogenase activity"/>
    <property type="evidence" value="ECO:0007669"/>
    <property type="project" value="UniProtKB-UniRule"/>
</dbReference>
<evidence type="ECO:0000259" key="8">
    <source>
        <dbReference type="Pfam" id="PF00171"/>
    </source>
</evidence>
<dbReference type="FunFam" id="3.40.309.10:FF:000006">
    <property type="entry name" value="Gamma-glutamyl phosphate reductase"/>
    <property type="match status" value="1"/>
</dbReference>
<evidence type="ECO:0000256" key="2">
    <source>
        <dbReference type="ARBA" id="ARBA00022605"/>
    </source>
</evidence>
<dbReference type="InterPro" id="IPR020593">
    <property type="entry name" value="G-glutamylP_reductase_CS"/>
</dbReference>
<dbReference type="GO" id="GO:0055129">
    <property type="term" value="P:L-proline biosynthetic process"/>
    <property type="evidence" value="ECO:0007669"/>
    <property type="project" value="UniProtKB-UniRule"/>
</dbReference>
<evidence type="ECO:0000313" key="9">
    <source>
        <dbReference type="EMBL" id="PRX96355.1"/>
    </source>
</evidence>
<sequence length="423" mass="44059">MGDEQQVHAVALRAREAAAELTPLTRAAKDAALRAMADALVARSDEIIAANLTDVARAVAAGTSEAMVDRLTLTAERVAAIADAVRHVADLPDPVGEVVRGSTLPNGLELRQLRVPFGVIGIIYEGRPNVTADAAALCLKSGNAALLRGSSSAYDSNSAIVSVLRDALAGLDGGVPVDAVQLVPGTGRESVHQLMRARGLVDVLIPRGGASLINTVVTESTVPVIETGVGNCHVYVDADADLDMAVSLLLNSKAQRVSVCNAAETVLVHAGIAAEFLPRALKELHEAGVTVHGDDAVRGHGEAAGVPVAEATEQDWAEEYLSYDIAAAVVPSVDAAIAHIRRYSSQHTEAIVTRSQPTARYFTARVDSAAVLVNASTRFTDGGEFGFGAEIGISTQKLHARGPMGLTEMTSTKYIVTGDGQTR</sequence>
<dbReference type="PANTHER" id="PTHR11063">
    <property type="entry name" value="GLUTAMATE SEMIALDEHYDE DEHYDROGENASE"/>
    <property type="match status" value="1"/>
</dbReference>
<dbReference type="Gene3D" id="3.40.605.10">
    <property type="entry name" value="Aldehyde Dehydrogenase, Chain A, domain 1"/>
    <property type="match status" value="1"/>
</dbReference>
<evidence type="ECO:0000256" key="7">
    <source>
        <dbReference type="HAMAP-Rule" id="MF_00412"/>
    </source>
</evidence>
<dbReference type="Pfam" id="PF00171">
    <property type="entry name" value="Aldedh"/>
    <property type="match status" value="1"/>
</dbReference>
<dbReference type="EMBL" id="PVZC01000008">
    <property type="protein sequence ID" value="PRX96355.1"/>
    <property type="molecule type" value="Genomic_DNA"/>
</dbReference>
<keyword evidence="7" id="KW-0963">Cytoplasm</keyword>
<evidence type="ECO:0000313" key="10">
    <source>
        <dbReference type="Proteomes" id="UP000237846"/>
    </source>
</evidence>
<dbReference type="Proteomes" id="UP000237846">
    <property type="component" value="Unassembled WGS sequence"/>
</dbReference>
<dbReference type="InterPro" id="IPR000965">
    <property type="entry name" value="GPR_dom"/>
</dbReference>
<evidence type="ECO:0000256" key="4">
    <source>
        <dbReference type="ARBA" id="ARBA00022857"/>
    </source>
</evidence>
<dbReference type="GO" id="GO:0050661">
    <property type="term" value="F:NADP binding"/>
    <property type="evidence" value="ECO:0007669"/>
    <property type="project" value="InterPro"/>
</dbReference>
<dbReference type="GO" id="GO:0005737">
    <property type="term" value="C:cytoplasm"/>
    <property type="evidence" value="ECO:0007669"/>
    <property type="project" value="UniProtKB-SubCell"/>
</dbReference>
<keyword evidence="4 7" id="KW-0521">NADP</keyword>
<comment type="catalytic activity">
    <reaction evidence="6 7">
        <text>L-glutamate 5-semialdehyde + phosphate + NADP(+) = L-glutamyl 5-phosphate + NADPH + H(+)</text>
        <dbReference type="Rhea" id="RHEA:19541"/>
        <dbReference type="ChEBI" id="CHEBI:15378"/>
        <dbReference type="ChEBI" id="CHEBI:43474"/>
        <dbReference type="ChEBI" id="CHEBI:57783"/>
        <dbReference type="ChEBI" id="CHEBI:58066"/>
        <dbReference type="ChEBI" id="CHEBI:58274"/>
        <dbReference type="ChEBI" id="CHEBI:58349"/>
        <dbReference type="EC" id="1.2.1.41"/>
    </reaction>
</comment>
<dbReference type="NCBIfam" id="TIGR00407">
    <property type="entry name" value="proA"/>
    <property type="match status" value="1"/>
</dbReference>
<comment type="pathway">
    <text evidence="1 7">Amino-acid biosynthesis; L-proline biosynthesis; L-glutamate 5-semialdehyde from L-glutamate: step 2/2.</text>
</comment>